<evidence type="ECO:0000259" key="7">
    <source>
        <dbReference type="Pfam" id="PF00892"/>
    </source>
</evidence>
<proteinExistence type="inferred from homology"/>
<dbReference type="PANTHER" id="PTHR32322">
    <property type="entry name" value="INNER MEMBRANE TRANSPORTER"/>
    <property type="match status" value="1"/>
</dbReference>
<evidence type="ECO:0000313" key="9">
    <source>
        <dbReference type="Proteomes" id="UP000468928"/>
    </source>
</evidence>
<reference evidence="8 9" key="1">
    <citation type="submission" date="2020-01" db="EMBL/GenBank/DDBJ databases">
        <title>Genetics and antimicrobial susceptibilities of Nocardia species isolated from the soil; a comparison with species isolated from humans.</title>
        <authorList>
            <person name="Carrasco G."/>
            <person name="Monzon S."/>
            <person name="Sansegundo M."/>
            <person name="Garcia E."/>
            <person name="Garrido N."/>
            <person name="Medina M.J."/>
            <person name="Villalon P."/>
            <person name="Ramirez-Arocha A.C."/>
            <person name="Jimenez P."/>
            <person name="Cuesta I."/>
            <person name="Valdezate S."/>
        </authorList>
    </citation>
    <scope>NUCLEOTIDE SEQUENCE [LARGE SCALE GENOMIC DNA]</scope>
    <source>
        <strain evidence="8 9">CNM20110639</strain>
    </source>
</reference>
<feature type="transmembrane region" description="Helical" evidence="6">
    <location>
        <begin position="49"/>
        <end position="67"/>
    </location>
</feature>
<comment type="similarity">
    <text evidence="2">Belongs to the EamA transporter family.</text>
</comment>
<feature type="transmembrane region" description="Helical" evidence="6">
    <location>
        <begin position="250"/>
        <end position="270"/>
    </location>
</feature>
<name>A0A6P1DG83_9NOCA</name>
<protein>
    <submittedName>
        <fullName evidence="8">EamA family transporter</fullName>
    </submittedName>
</protein>
<feature type="transmembrane region" description="Helical" evidence="6">
    <location>
        <begin position="220"/>
        <end position="238"/>
    </location>
</feature>
<dbReference type="PANTHER" id="PTHR32322:SF2">
    <property type="entry name" value="EAMA DOMAIN-CONTAINING PROTEIN"/>
    <property type="match status" value="1"/>
</dbReference>
<comment type="caution">
    <text evidence="8">The sequence shown here is derived from an EMBL/GenBank/DDBJ whole genome shotgun (WGS) entry which is preliminary data.</text>
</comment>
<dbReference type="RefSeq" id="WP_163824823.1">
    <property type="nucleotide sequence ID" value="NZ_JAAGUY010000011.1"/>
</dbReference>
<evidence type="ECO:0000256" key="4">
    <source>
        <dbReference type="ARBA" id="ARBA00022989"/>
    </source>
</evidence>
<sequence length="299" mass="30873">MVTTAEPKPGAPTREPAPLRDLLLTVIAPASFGTVYVATTLLLPPDRPLLAGAMRALPAGLLILAFTRTLPSGAWWPKTIALATLNIGAFFPLLFFAAYRLPGGIAATLGALQPLIVAALALPLLKTRTPRSMLMASVVVAGGVALMTTTAATAPDPIGIAAMLAAVWLMALAIVLGKKWGSPVPPLTMTGWQLTIGGLALAPLTLVVEGLPSTFTAANLIGFAYVGLIGTALAYTLWFRGVQRLAPTSVSLLSTTNPLVATLAGFLFLGQALTPWQITGFTIALVALVAGQSMNRSST</sequence>
<comment type="subcellular location">
    <subcellularLocation>
        <location evidence="1">Membrane</location>
        <topology evidence="1">Multi-pass membrane protein</topology>
    </subcellularLocation>
</comment>
<gene>
    <name evidence="8" type="ORF">GV789_25465</name>
</gene>
<evidence type="ECO:0000313" key="8">
    <source>
        <dbReference type="EMBL" id="NEW47760.1"/>
    </source>
</evidence>
<organism evidence="8 9">
    <name type="scientific">Nocardia cyriacigeorgica</name>
    <dbReference type="NCBI Taxonomy" id="135487"/>
    <lineage>
        <taxon>Bacteria</taxon>
        <taxon>Bacillati</taxon>
        <taxon>Actinomycetota</taxon>
        <taxon>Actinomycetes</taxon>
        <taxon>Mycobacteriales</taxon>
        <taxon>Nocardiaceae</taxon>
        <taxon>Nocardia</taxon>
    </lineage>
</organism>
<evidence type="ECO:0000256" key="6">
    <source>
        <dbReference type="SAM" id="Phobius"/>
    </source>
</evidence>
<feature type="transmembrane region" description="Helical" evidence="6">
    <location>
        <begin position="22"/>
        <end position="43"/>
    </location>
</feature>
<feature type="transmembrane region" description="Helical" evidence="6">
    <location>
        <begin position="189"/>
        <end position="208"/>
    </location>
</feature>
<evidence type="ECO:0000256" key="5">
    <source>
        <dbReference type="ARBA" id="ARBA00023136"/>
    </source>
</evidence>
<dbReference type="InterPro" id="IPR050638">
    <property type="entry name" value="AA-Vitamin_Transporters"/>
</dbReference>
<feature type="transmembrane region" description="Helical" evidence="6">
    <location>
        <begin position="79"/>
        <end position="99"/>
    </location>
</feature>
<dbReference type="Pfam" id="PF00892">
    <property type="entry name" value="EamA"/>
    <property type="match status" value="2"/>
</dbReference>
<feature type="transmembrane region" description="Helical" evidence="6">
    <location>
        <begin position="276"/>
        <end position="294"/>
    </location>
</feature>
<dbReference type="SUPFAM" id="SSF103481">
    <property type="entry name" value="Multidrug resistance efflux transporter EmrE"/>
    <property type="match status" value="2"/>
</dbReference>
<feature type="transmembrane region" description="Helical" evidence="6">
    <location>
        <begin position="132"/>
        <end position="152"/>
    </location>
</feature>
<evidence type="ECO:0000256" key="1">
    <source>
        <dbReference type="ARBA" id="ARBA00004141"/>
    </source>
</evidence>
<evidence type="ECO:0000256" key="3">
    <source>
        <dbReference type="ARBA" id="ARBA00022692"/>
    </source>
</evidence>
<keyword evidence="4 6" id="KW-1133">Transmembrane helix</keyword>
<keyword evidence="3 6" id="KW-0812">Transmembrane</keyword>
<dbReference type="InterPro" id="IPR037185">
    <property type="entry name" value="EmrE-like"/>
</dbReference>
<accession>A0A6P1DG83</accession>
<dbReference type="GO" id="GO:0016020">
    <property type="term" value="C:membrane"/>
    <property type="evidence" value="ECO:0007669"/>
    <property type="project" value="UniProtKB-SubCell"/>
</dbReference>
<feature type="domain" description="EamA" evidence="7">
    <location>
        <begin position="158"/>
        <end position="289"/>
    </location>
</feature>
<feature type="domain" description="EamA" evidence="7">
    <location>
        <begin position="22"/>
        <end position="148"/>
    </location>
</feature>
<dbReference type="AlphaFoldDB" id="A0A6P1DG83"/>
<evidence type="ECO:0000256" key="2">
    <source>
        <dbReference type="ARBA" id="ARBA00007362"/>
    </source>
</evidence>
<dbReference type="Proteomes" id="UP000468928">
    <property type="component" value="Unassembled WGS sequence"/>
</dbReference>
<feature type="transmembrane region" description="Helical" evidence="6">
    <location>
        <begin position="158"/>
        <end position="177"/>
    </location>
</feature>
<dbReference type="EMBL" id="JAAGUZ010000101">
    <property type="protein sequence ID" value="NEW47760.1"/>
    <property type="molecule type" value="Genomic_DNA"/>
</dbReference>
<keyword evidence="5 6" id="KW-0472">Membrane</keyword>
<dbReference type="InterPro" id="IPR000620">
    <property type="entry name" value="EamA_dom"/>
</dbReference>
<feature type="transmembrane region" description="Helical" evidence="6">
    <location>
        <begin position="105"/>
        <end position="125"/>
    </location>
</feature>